<dbReference type="Proteomes" id="UP000789525">
    <property type="component" value="Unassembled WGS sequence"/>
</dbReference>
<reference evidence="1" key="1">
    <citation type="submission" date="2021-06" db="EMBL/GenBank/DDBJ databases">
        <authorList>
            <person name="Kallberg Y."/>
            <person name="Tangrot J."/>
            <person name="Rosling A."/>
        </authorList>
    </citation>
    <scope>NUCLEOTIDE SEQUENCE</scope>
    <source>
        <strain evidence="1">CL356</strain>
    </source>
</reference>
<gene>
    <name evidence="1" type="ORF">ACOLOM_LOCUS11657</name>
</gene>
<evidence type="ECO:0000313" key="2">
    <source>
        <dbReference type="Proteomes" id="UP000789525"/>
    </source>
</evidence>
<accession>A0ACA9Q6N2</accession>
<organism evidence="1 2">
    <name type="scientific">Acaulospora colombiana</name>
    <dbReference type="NCBI Taxonomy" id="27376"/>
    <lineage>
        <taxon>Eukaryota</taxon>
        <taxon>Fungi</taxon>
        <taxon>Fungi incertae sedis</taxon>
        <taxon>Mucoromycota</taxon>
        <taxon>Glomeromycotina</taxon>
        <taxon>Glomeromycetes</taxon>
        <taxon>Diversisporales</taxon>
        <taxon>Acaulosporaceae</taxon>
        <taxon>Acaulospora</taxon>
    </lineage>
</organism>
<protein>
    <submittedName>
        <fullName evidence="1">6725_t:CDS:1</fullName>
    </submittedName>
</protein>
<evidence type="ECO:0000313" key="1">
    <source>
        <dbReference type="EMBL" id="CAG8731313.1"/>
    </source>
</evidence>
<name>A0ACA9Q6N2_9GLOM</name>
<keyword evidence="2" id="KW-1185">Reference proteome</keyword>
<proteinExistence type="predicted"/>
<dbReference type="EMBL" id="CAJVPT010042986">
    <property type="protein sequence ID" value="CAG8731313.1"/>
    <property type="molecule type" value="Genomic_DNA"/>
</dbReference>
<comment type="caution">
    <text evidence="1">The sequence shown here is derived from an EMBL/GenBank/DDBJ whole genome shotgun (WGS) entry which is preliminary data.</text>
</comment>
<feature type="non-terminal residue" evidence="1">
    <location>
        <position position="51"/>
    </location>
</feature>
<sequence length="51" mass="5777">MFAERLTYSSGLFHHQPRSRREHLHSTLQVFSFGQSPVRRALGSGRGSLHG</sequence>